<dbReference type="EMBL" id="CM042035">
    <property type="protein sequence ID" value="KAI3756237.1"/>
    <property type="molecule type" value="Genomic_DNA"/>
</dbReference>
<reference evidence="2" key="1">
    <citation type="journal article" date="2022" name="Mol. Ecol. Resour.">
        <title>The genomes of chicory, endive, great burdock and yacon provide insights into Asteraceae palaeo-polyploidization history and plant inulin production.</title>
        <authorList>
            <person name="Fan W."/>
            <person name="Wang S."/>
            <person name="Wang H."/>
            <person name="Wang A."/>
            <person name="Jiang F."/>
            <person name="Liu H."/>
            <person name="Zhao H."/>
            <person name="Xu D."/>
            <person name="Zhang Y."/>
        </authorList>
    </citation>
    <scope>NUCLEOTIDE SEQUENCE [LARGE SCALE GENOMIC DNA]</scope>
    <source>
        <strain evidence="2">cv. Yunnan</strain>
    </source>
</reference>
<comment type="caution">
    <text evidence="1">The sequence shown here is derived from an EMBL/GenBank/DDBJ whole genome shotgun (WGS) entry which is preliminary data.</text>
</comment>
<reference evidence="1 2" key="2">
    <citation type="journal article" date="2022" name="Mol. Ecol. Resour.">
        <title>The genomes of chicory, endive, great burdock and yacon provide insights into Asteraceae paleo-polyploidization history and plant inulin production.</title>
        <authorList>
            <person name="Fan W."/>
            <person name="Wang S."/>
            <person name="Wang H."/>
            <person name="Wang A."/>
            <person name="Jiang F."/>
            <person name="Liu H."/>
            <person name="Zhao H."/>
            <person name="Xu D."/>
            <person name="Zhang Y."/>
        </authorList>
    </citation>
    <scope>NUCLEOTIDE SEQUENCE [LARGE SCALE GENOMIC DNA]</scope>
    <source>
        <strain evidence="2">cv. Yunnan</strain>
        <tissue evidence="1">Leaves</tissue>
    </source>
</reference>
<dbReference type="Proteomes" id="UP001056120">
    <property type="component" value="Linkage Group LG18"/>
</dbReference>
<evidence type="ECO:0000313" key="1">
    <source>
        <dbReference type="EMBL" id="KAI3756237.1"/>
    </source>
</evidence>
<organism evidence="1 2">
    <name type="scientific">Smallanthus sonchifolius</name>
    <dbReference type="NCBI Taxonomy" id="185202"/>
    <lineage>
        <taxon>Eukaryota</taxon>
        <taxon>Viridiplantae</taxon>
        <taxon>Streptophyta</taxon>
        <taxon>Embryophyta</taxon>
        <taxon>Tracheophyta</taxon>
        <taxon>Spermatophyta</taxon>
        <taxon>Magnoliopsida</taxon>
        <taxon>eudicotyledons</taxon>
        <taxon>Gunneridae</taxon>
        <taxon>Pentapetalae</taxon>
        <taxon>asterids</taxon>
        <taxon>campanulids</taxon>
        <taxon>Asterales</taxon>
        <taxon>Asteraceae</taxon>
        <taxon>Asteroideae</taxon>
        <taxon>Heliantheae alliance</taxon>
        <taxon>Millerieae</taxon>
        <taxon>Smallanthus</taxon>
    </lineage>
</organism>
<keyword evidence="2" id="KW-1185">Reference proteome</keyword>
<evidence type="ECO:0000313" key="2">
    <source>
        <dbReference type="Proteomes" id="UP001056120"/>
    </source>
</evidence>
<sequence>MLLHHLSLYKSSSASCDVLSDDNPQETEKPLCPYSIPHHDHPFKFYLCFHTHTEINKNRMGENGVFEAIVAGDAFKYYSEGEWRVSTSGKSVPIINPTTRKTQFKVQACTQEEVNKVMESAKSAQKLWAKTPLWKRAELLHKAAAILKDHKKPIADCLVKEIAKAAKDAATEPISIIISNDEHGQIGDLVSYCAEEGVRVLGEGKFLVSDSFPGNERTKYCLTSKIPLGIVLAIPPFNYPVNLSVSKIAPALIAGNSLVLKPPTQGAVSALHMIHCFHLAGFPKGVISCVTGKGSEIGDFLTMHPGVNCISFTGGDTGIAISKKAGMIPLQMELGGKDACIILEDADLDLASSSIVKGGFSYSGQRCTAVKVVLVMESIADALVKKVNEKLGKLTVGPPENDCDITPVVTESSANFIEALVMDAKKKGAKFCQEYKRVDNLIWPLLIDNVKPDMRIAWEEPFGPVVPVIRICNVEEGIHHCNASNFGLQRCIFTKDINKAILISDAMETGTVQINSAPARGPDHFPFQGLKDSGIGSQGVTNSINMMTKIKNFLNPSQPLFKFQALVTLYYVCIYPPTSVSIICWVSNSVRRLKMASTDAELEQQLKEVGKQLSHPPDSVDELISVLDKVEKLLLKVDQSPKKSMIDALKPSMNTLIHEGLLKHSDIDVRVAVASCISEITRITAPDAPYTDDQMRDVFQLIVSSFEDLADRSSRSYNKRAAVLETVSKVRSCVIMLDLECDELIVRMFEHFLRSVRDYHLDSIFSSMENIMVLVIEESEEISVDMLKPLLASVKKDRVGVLPVAHKLGKGVLLKSADKLKPYIIPALRSLGESLDMYHKVVAAVCEGTTANFENKDDDDSGLLLQLANECKLEKGSVDEAQQADESKLTTASSDQADQVVKEDACPKEEGDPTVENRSPKSVMSNGVNVMVKEEASVDQESKKLEEDKSQEPVNKEDTDDSDADKLAKEKSQTEKTSKESEKEADTIINSVEPSDSSHVEGDKEVEKDKDVKESENENEKDGDVKESENQNEKDDDVKESENQNEKDNDAKESENEAVIPSETETDKDTVQEFSPKAVESKPAATANVSSPSQSNSVLDESSVRSKKKLVPQEYETASPSKSGSPSDEARMKKVGLPKNKGLTQEDTMEAQKQGGKKTAIAKEVKLADTVNKSKVGEASDSDAKPLEKSESKSKSTKQAGKKSKQSGKKLDVGESDAKKAKQSGKKVDVKGEESDSDAKPLKSSVKKGEKSKIAVEEEEEDDSDSKPLNLSAKRSSSKKKVDGKKRGNGKNVAEKDQAKSLSGDDMDVSPKIVVEEEEEDNSDSKPLKLSAKRSTSNKKDDGKKRGNSKNVAEKGQARSLSGDDEMDNSPKSATKTAKREGNSTETPVTIAKRKRKEIHTIKYDESLIGTKVKVWWPEDQMYYEGVVSDFFPSKKKHKVSYVDGDEEKLNLRTQKWKVLKEFSVRVDEEQITEAQSEEASPEIHKKKKSKTEPAESQQKIKDSAKRVGDVSSPGKSKGSTPKDNKSTKKTSGKSCDTAATTSSKEAEKSKEDQETLKTSSKTKTVNKSKGKTPPSGSKSNTKVKSGSSNVKEPEDMKSTESTKGGSKSGKKRKK</sequence>
<name>A0ACB9ECS2_9ASTR</name>
<protein>
    <submittedName>
        <fullName evidence="1">Uncharacterized protein</fullName>
    </submittedName>
</protein>
<accession>A0ACB9ECS2</accession>
<gene>
    <name evidence="1" type="ORF">L1987_56056</name>
</gene>
<proteinExistence type="predicted"/>